<reference evidence="2 3" key="1">
    <citation type="submission" date="2016-10" db="EMBL/GenBank/DDBJ databases">
        <authorList>
            <person name="Varghese N."/>
            <person name="Submissions S."/>
        </authorList>
    </citation>
    <scope>NUCLEOTIDE SEQUENCE [LARGE SCALE GENOMIC DNA]</scope>
    <source>
        <strain evidence="2 3">LMG 22274</strain>
    </source>
</reference>
<proteinExistence type="predicted"/>
<evidence type="ECO:0000313" key="2">
    <source>
        <dbReference type="EMBL" id="SEJ82443.1"/>
    </source>
</evidence>
<dbReference type="OrthoDB" id="9013248at2"/>
<accession>A0A1A5X2F9</accession>
<name>A0A1A5X2F9_9BURK</name>
<dbReference type="Pfam" id="PF11387">
    <property type="entry name" value="DUF2795"/>
    <property type="match status" value="1"/>
</dbReference>
<sequence length="76" mass="8127">MSASRLPEEPIDLQFTDVLREVRWPANKDDLVDAARAAGASNEVLAILDGMPEQDYRDVAAVTALIGSNYGPGLGI</sequence>
<dbReference type="RefSeq" id="WP_065064695.1">
    <property type="nucleotide sequence ID" value="NZ_CADFGN010000009.1"/>
</dbReference>
<keyword evidence="4" id="KW-1185">Reference proteome</keyword>
<evidence type="ECO:0000313" key="3">
    <source>
        <dbReference type="Proteomes" id="UP000183529"/>
    </source>
</evidence>
<dbReference type="Proteomes" id="UP000183529">
    <property type="component" value="Unassembled WGS sequence"/>
</dbReference>
<dbReference type="Proteomes" id="UP000247515">
    <property type="component" value="Unassembled WGS sequence"/>
</dbReference>
<reference evidence="1 4" key="2">
    <citation type="submission" date="2018-05" db="EMBL/GenBank/DDBJ databases">
        <title>Genomic Encyclopedia of Type Strains, Phase IV (KMG-V): Genome sequencing to study the core and pangenomes of soil and plant-associated prokaryotes.</title>
        <authorList>
            <person name="Whitman W."/>
        </authorList>
    </citation>
    <scope>NUCLEOTIDE SEQUENCE [LARGE SCALE GENOMIC DNA]</scope>
    <source>
        <strain evidence="1 4">SIr-6563</strain>
    </source>
</reference>
<dbReference type="AlphaFoldDB" id="A0A1A5X2F9"/>
<comment type="caution">
    <text evidence="2">The sequence shown here is derived from an EMBL/GenBank/DDBJ whole genome shotgun (WGS) entry which is preliminary data.</text>
</comment>
<gene>
    <name evidence="1" type="ORF">C7400_12681</name>
    <name evidence="2" type="ORF">SAMN05216550_10913</name>
</gene>
<protein>
    <submittedName>
        <fullName evidence="1">Uncharacterized protein DUF2795</fullName>
    </submittedName>
</protein>
<organism evidence="2 3">
    <name type="scientific">Paraburkholderia tropica</name>
    <dbReference type="NCBI Taxonomy" id="92647"/>
    <lineage>
        <taxon>Bacteria</taxon>
        <taxon>Pseudomonadati</taxon>
        <taxon>Pseudomonadota</taxon>
        <taxon>Betaproteobacteria</taxon>
        <taxon>Burkholderiales</taxon>
        <taxon>Burkholderiaceae</taxon>
        <taxon>Paraburkholderia</taxon>
    </lineage>
</organism>
<dbReference type="EMBL" id="QJJV01000026">
    <property type="protein sequence ID" value="PXX08657.1"/>
    <property type="molecule type" value="Genomic_DNA"/>
</dbReference>
<dbReference type="InterPro" id="IPR021527">
    <property type="entry name" value="DUF2795"/>
</dbReference>
<evidence type="ECO:0000313" key="4">
    <source>
        <dbReference type="Proteomes" id="UP000247515"/>
    </source>
</evidence>
<dbReference type="GeneID" id="61302202"/>
<evidence type="ECO:0000313" key="1">
    <source>
        <dbReference type="EMBL" id="PXX08657.1"/>
    </source>
</evidence>
<dbReference type="EMBL" id="FNZM01000009">
    <property type="protein sequence ID" value="SEJ82443.1"/>
    <property type="molecule type" value="Genomic_DNA"/>
</dbReference>